<feature type="signal peptide" evidence="3">
    <location>
        <begin position="1"/>
        <end position="27"/>
    </location>
</feature>
<dbReference type="PANTHER" id="PTHR30469">
    <property type="entry name" value="MULTIDRUG RESISTANCE PROTEIN MDTA"/>
    <property type="match status" value="1"/>
</dbReference>
<dbReference type="EMBL" id="CP063304">
    <property type="protein sequence ID" value="QOV18297.1"/>
    <property type="molecule type" value="Genomic_DNA"/>
</dbReference>
<evidence type="ECO:0000313" key="5">
    <source>
        <dbReference type="Proteomes" id="UP000593601"/>
    </source>
</evidence>
<dbReference type="GO" id="GO:1990281">
    <property type="term" value="C:efflux pump complex"/>
    <property type="evidence" value="ECO:0007669"/>
    <property type="project" value="TreeGrafter"/>
</dbReference>
<evidence type="ECO:0000256" key="3">
    <source>
        <dbReference type="SAM" id="SignalP"/>
    </source>
</evidence>
<accession>A0A7M2RFE9</accession>
<feature type="coiled-coil region" evidence="1">
    <location>
        <begin position="364"/>
        <end position="398"/>
    </location>
</feature>
<dbReference type="PANTHER" id="PTHR30469:SF15">
    <property type="entry name" value="HLYD FAMILY OF SECRETION PROTEINS"/>
    <property type="match status" value="1"/>
</dbReference>
<feature type="compositionally biased region" description="Low complexity" evidence="2">
    <location>
        <begin position="143"/>
        <end position="153"/>
    </location>
</feature>
<feature type="compositionally biased region" description="Low complexity" evidence="2">
    <location>
        <begin position="168"/>
        <end position="191"/>
    </location>
</feature>
<evidence type="ECO:0000256" key="1">
    <source>
        <dbReference type="SAM" id="Coils"/>
    </source>
</evidence>
<keyword evidence="3" id="KW-0732">Signal</keyword>
<feature type="compositionally biased region" description="Acidic residues" evidence="2">
    <location>
        <begin position="154"/>
        <end position="167"/>
    </location>
</feature>
<sequence>MTKRKRIVTILLSAAGICAAGSGVVYAVKSTQKSEVLVVPVSEVNNGGYWDDAAQNMDGMVTSDTTQNVYLTDTQTVEEVKVKEGDIVKEGDVLLTYDMELSSLNLEMQKLSRDQAEIHVKIAENDLKKLKKIKSASNNPAASVPVGSDSIDVGGDDEGDNDSDPETEQTPSPTETPTEIPTETPTPSAPTVFSKDNPLSYSNRQQYYDGEGDKDKPYRFLCENGTVIEASFMNAMMGYVYDENGVRGEKAGKTFFFVLEVREGDKKEGNLIKGWKQNGASIEKPFDEDWRGELELKSNSDSFIETSAGNMKIKPLNLAMRGKKKFIFTDTRGASASPNSQKRKESPKPSMTPSVVSSDTVYTKDELASAIKDKEKELSALRLDLQEQNMKLNTAQKTLDEGQVTAKFGGVVKNVGDPKNPPRDGSPFLVVSGTEGLYVRGLVSELMLDKIKEGNVVSVTSYESGTTCEATVKEVSPYPSEQYNNYSDSNASGYPLTLLIKEGGEQFRNNEGVGISLDSQSDGNMGGGLSLSRAFIKEENGAKYVYVRGKDKRLKRKKINTGRLIWGDCYEIKDGVGEEDWIAFPYAKNVREGAKTKEGSSEQLYR</sequence>
<name>A0A7M2RFE9_9FIRM</name>
<feature type="region of interest" description="Disordered" evidence="2">
    <location>
        <begin position="329"/>
        <end position="359"/>
    </location>
</feature>
<proteinExistence type="predicted"/>
<dbReference type="GO" id="GO:0015562">
    <property type="term" value="F:efflux transmembrane transporter activity"/>
    <property type="evidence" value="ECO:0007669"/>
    <property type="project" value="TreeGrafter"/>
</dbReference>
<keyword evidence="5" id="KW-1185">Reference proteome</keyword>
<dbReference type="Gene3D" id="2.40.50.100">
    <property type="match status" value="1"/>
</dbReference>
<dbReference type="RefSeq" id="WP_193734659.1">
    <property type="nucleotide sequence ID" value="NZ_CP063304.1"/>
</dbReference>
<feature type="compositionally biased region" description="Polar residues" evidence="2">
    <location>
        <begin position="349"/>
        <end position="359"/>
    </location>
</feature>
<gene>
    <name evidence="4" type="ORF">INP51_09700</name>
</gene>
<keyword evidence="1" id="KW-0175">Coiled coil</keyword>
<organism evidence="4 5">
    <name type="scientific">Blautia liquoris</name>
    <dbReference type="NCBI Taxonomy" id="2779518"/>
    <lineage>
        <taxon>Bacteria</taxon>
        <taxon>Bacillati</taxon>
        <taxon>Bacillota</taxon>
        <taxon>Clostridia</taxon>
        <taxon>Lachnospirales</taxon>
        <taxon>Lachnospiraceae</taxon>
        <taxon>Blautia</taxon>
    </lineage>
</organism>
<dbReference type="KEGG" id="bliq:INP51_09700"/>
<reference evidence="4 5" key="1">
    <citation type="submission" date="2020-10" db="EMBL/GenBank/DDBJ databases">
        <title>Blautia liquoris sp.nov., isolated from the mud in a fermentation cellar used for the production of Chinese strong-flavoured liquor.</title>
        <authorList>
            <person name="Lu L."/>
        </authorList>
    </citation>
    <scope>NUCLEOTIDE SEQUENCE [LARGE SCALE GENOMIC DNA]</scope>
    <source>
        <strain evidence="4 5">LZLJ-3</strain>
    </source>
</reference>
<dbReference type="Gene3D" id="2.40.420.20">
    <property type="match status" value="1"/>
</dbReference>
<protein>
    <submittedName>
        <fullName evidence="4">Biotin/lipoyl-binding protein</fullName>
    </submittedName>
</protein>
<feature type="region of interest" description="Disordered" evidence="2">
    <location>
        <begin position="135"/>
        <end position="215"/>
    </location>
</feature>
<feature type="chain" id="PRO_5032501118" evidence="3">
    <location>
        <begin position="28"/>
        <end position="606"/>
    </location>
</feature>
<dbReference type="AlphaFoldDB" id="A0A7M2RFE9"/>
<evidence type="ECO:0000256" key="2">
    <source>
        <dbReference type="SAM" id="MobiDB-lite"/>
    </source>
</evidence>
<evidence type="ECO:0000313" key="4">
    <source>
        <dbReference type="EMBL" id="QOV18297.1"/>
    </source>
</evidence>
<feature type="compositionally biased region" description="Polar residues" evidence="2">
    <location>
        <begin position="197"/>
        <end position="206"/>
    </location>
</feature>
<dbReference type="Proteomes" id="UP000593601">
    <property type="component" value="Chromosome"/>
</dbReference>